<keyword evidence="8 15" id="KW-0675">Receptor</keyword>
<evidence type="ECO:0000256" key="4">
    <source>
        <dbReference type="ARBA" id="ARBA00022452"/>
    </source>
</evidence>
<comment type="subcellular location">
    <subcellularLocation>
        <location evidence="1 10">Cell outer membrane</location>
        <topology evidence="1 10">Multi-pass membrane protein</topology>
    </subcellularLocation>
</comment>
<dbReference type="InterPro" id="IPR000531">
    <property type="entry name" value="Beta-barrel_TonB"/>
</dbReference>
<keyword evidence="4 10" id="KW-1134">Transmembrane beta strand</keyword>
<evidence type="ECO:0000256" key="7">
    <source>
        <dbReference type="ARBA" id="ARBA00023136"/>
    </source>
</evidence>
<evidence type="ECO:0000256" key="6">
    <source>
        <dbReference type="ARBA" id="ARBA00023077"/>
    </source>
</evidence>
<feature type="domain" description="TonB-dependent receptor plug" evidence="14">
    <location>
        <begin position="76"/>
        <end position="172"/>
    </location>
</feature>
<evidence type="ECO:0000256" key="8">
    <source>
        <dbReference type="ARBA" id="ARBA00023170"/>
    </source>
</evidence>
<evidence type="ECO:0000256" key="9">
    <source>
        <dbReference type="ARBA" id="ARBA00023237"/>
    </source>
</evidence>
<evidence type="ECO:0000256" key="12">
    <source>
        <dbReference type="SAM" id="SignalP"/>
    </source>
</evidence>
<feature type="domain" description="TonB-dependent receptor-like beta-barrel" evidence="13">
    <location>
        <begin position="245"/>
        <end position="683"/>
    </location>
</feature>
<dbReference type="Gene3D" id="2.40.170.20">
    <property type="entry name" value="TonB-dependent receptor, beta-barrel domain"/>
    <property type="match status" value="1"/>
</dbReference>
<dbReference type="InterPro" id="IPR039426">
    <property type="entry name" value="TonB-dep_rcpt-like"/>
</dbReference>
<evidence type="ECO:0000313" key="15">
    <source>
        <dbReference type="EMBL" id="GGA10095.1"/>
    </source>
</evidence>
<comment type="similarity">
    <text evidence="2 10 11">Belongs to the TonB-dependent receptor family.</text>
</comment>
<evidence type="ECO:0000256" key="1">
    <source>
        <dbReference type="ARBA" id="ARBA00004571"/>
    </source>
</evidence>
<keyword evidence="16" id="KW-1185">Reference proteome</keyword>
<evidence type="ECO:0000256" key="5">
    <source>
        <dbReference type="ARBA" id="ARBA00022692"/>
    </source>
</evidence>
<evidence type="ECO:0000259" key="14">
    <source>
        <dbReference type="Pfam" id="PF07715"/>
    </source>
</evidence>
<protein>
    <submittedName>
        <fullName evidence="15">Iron transport receptor protein</fullName>
    </submittedName>
</protein>
<keyword evidence="9 10" id="KW-0998">Cell outer membrane</keyword>
<dbReference type="InterPro" id="IPR037066">
    <property type="entry name" value="Plug_dom_sf"/>
</dbReference>
<name>A0ABQ1FG93_9SPHN</name>
<dbReference type="PANTHER" id="PTHR32552:SF83">
    <property type="entry name" value="BLR3904 PROTEIN"/>
    <property type="match status" value="1"/>
</dbReference>
<proteinExistence type="inferred from homology"/>
<evidence type="ECO:0000259" key="13">
    <source>
        <dbReference type="Pfam" id="PF00593"/>
    </source>
</evidence>
<dbReference type="NCBIfam" id="TIGR01783">
    <property type="entry name" value="TonB-siderophor"/>
    <property type="match status" value="1"/>
</dbReference>
<reference evidence="16" key="1">
    <citation type="journal article" date="2019" name="Int. J. Syst. Evol. Microbiol.">
        <title>The Global Catalogue of Microorganisms (GCM) 10K type strain sequencing project: providing services to taxonomists for standard genome sequencing and annotation.</title>
        <authorList>
            <consortium name="The Broad Institute Genomics Platform"/>
            <consortium name="The Broad Institute Genome Sequencing Center for Infectious Disease"/>
            <person name="Wu L."/>
            <person name="Ma J."/>
        </authorList>
    </citation>
    <scope>NUCLEOTIDE SEQUENCE [LARGE SCALE GENOMIC DNA]</scope>
    <source>
        <strain evidence="16">CGMCC 1.15297</strain>
    </source>
</reference>
<evidence type="ECO:0000256" key="3">
    <source>
        <dbReference type="ARBA" id="ARBA00022448"/>
    </source>
</evidence>
<sequence length="714" mass="76831">MQLRNSRSAASLLALSIATLASPAMADEAAEAAAPVVADSNDVDPEYAPGNITIVGKRETYSEEDGSTATKTPTPLIDVPQTISVLTEDQLDDMNATRLDQALRFVPGISLETGEGHRDEVFIRGQETTADFYLDGLRDDAQYYRPLYNVERVEVLKGPNALIFGRGGGGGVINRVSKVANRGDAFTEFEGSVDTFGAFHGAVDANLPFGEDSGARINAIYEEFDSHRQFYGGRFFGISPTATFGLGPDTQLTLTYSYDDDERVTDRGVPSLNGLPIAGYDETLFGDRDFNRASAQAHIARARLNHEFSDALSANASLQFADFDKVYANVVPSSATATTVTLGGYQDQTTRQNWIAQGNLVYQMQGDGFGLTLLGGVEASWQDTRNGRNGISFATATGPASSVTVPLAETLTLPAVSTTPLIRDRASDLSTQSAYAQAQFDIGTMVDLIAGVRFDRFDLETTDLLGTGGTLAREDELLSPRVGIVFHPAESVSLYASYAESFLPQSGDQFYALSPTTATLEPEKFDNFEVGAKWAPAADLLLTASVFQLDRSNTQAADPANPGLTVLTGASRVRGAELAIAGEIAERLHVNLGYTYLDGEITSDSDFAAAGTRLQQLPEHHFAAWARYDITDKFGIGGGLIAQSDQFASFSNAVTLPGYTRVDLAAFYNPTERLSFQLNVENVFDETYYASAHGDNNIQPARPANASLTARLRF</sequence>
<evidence type="ECO:0000256" key="2">
    <source>
        <dbReference type="ARBA" id="ARBA00009810"/>
    </source>
</evidence>
<keyword evidence="3 10" id="KW-0813">Transport</keyword>
<dbReference type="RefSeq" id="WP_229658166.1">
    <property type="nucleotide sequence ID" value="NZ_BMID01000001.1"/>
</dbReference>
<feature type="chain" id="PRO_5045236212" evidence="12">
    <location>
        <begin position="27"/>
        <end position="714"/>
    </location>
</feature>
<dbReference type="InterPro" id="IPR010105">
    <property type="entry name" value="TonB_sidphr_rcpt"/>
</dbReference>
<evidence type="ECO:0000313" key="16">
    <source>
        <dbReference type="Proteomes" id="UP000603317"/>
    </source>
</evidence>
<dbReference type="Gene3D" id="2.170.130.10">
    <property type="entry name" value="TonB-dependent receptor, plug domain"/>
    <property type="match status" value="1"/>
</dbReference>
<comment type="caution">
    <text evidence="15">The sequence shown here is derived from an EMBL/GenBank/DDBJ whole genome shotgun (WGS) entry which is preliminary data.</text>
</comment>
<evidence type="ECO:0000256" key="11">
    <source>
        <dbReference type="RuleBase" id="RU003357"/>
    </source>
</evidence>
<keyword evidence="7 10" id="KW-0472">Membrane</keyword>
<accession>A0ABQ1FG93</accession>
<keyword evidence="6 11" id="KW-0798">TonB box</keyword>
<dbReference type="Pfam" id="PF00593">
    <property type="entry name" value="TonB_dep_Rec_b-barrel"/>
    <property type="match status" value="1"/>
</dbReference>
<dbReference type="SUPFAM" id="SSF56935">
    <property type="entry name" value="Porins"/>
    <property type="match status" value="1"/>
</dbReference>
<dbReference type="PROSITE" id="PS52016">
    <property type="entry name" value="TONB_DEPENDENT_REC_3"/>
    <property type="match status" value="1"/>
</dbReference>
<keyword evidence="12" id="KW-0732">Signal</keyword>
<dbReference type="PANTHER" id="PTHR32552">
    <property type="entry name" value="FERRICHROME IRON RECEPTOR-RELATED"/>
    <property type="match status" value="1"/>
</dbReference>
<evidence type="ECO:0000256" key="10">
    <source>
        <dbReference type="PROSITE-ProRule" id="PRU01360"/>
    </source>
</evidence>
<dbReference type="InterPro" id="IPR036942">
    <property type="entry name" value="Beta-barrel_TonB_sf"/>
</dbReference>
<dbReference type="CDD" id="cd01347">
    <property type="entry name" value="ligand_gated_channel"/>
    <property type="match status" value="1"/>
</dbReference>
<gene>
    <name evidence="15" type="ORF">GCM10010923_20680</name>
</gene>
<dbReference type="Proteomes" id="UP000603317">
    <property type="component" value="Unassembled WGS sequence"/>
</dbReference>
<keyword evidence="5 10" id="KW-0812">Transmembrane</keyword>
<organism evidence="15 16">
    <name type="scientific">Blastomonas marina</name>
    <dbReference type="NCBI Taxonomy" id="1867408"/>
    <lineage>
        <taxon>Bacteria</taxon>
        <taxon>Pseudomonadati</taxon>
        <taxon>Pseudomonadota</taxon>
        <taxon>Alphaproteobacteria</taxon>
        <taxon>Sphingomonadales</taxon>
        <taxon>Sphingomonadaceae</taxon>
        <taxon>Blastomonas</taxon>
    </lineage>
</organism>
<feature type="signal peptide" evidence="12">
    <location>
        <begin position="1"/>
        <end position="26"/>
    </location>
</feature>
<dbReference type="InterPro" id="IPR012910">
    <property type="entry name" value="Plug_dom"/>
</dbReference>
<dbReference type="Pfam" id="PF07715">
    <property type="entry name" value="Plug"/>
    <property type="match status" value="1"/>
</dbReference>
<dbReference type="EMBL" id="BMID01000001">
    <property type="protein sequence ID" value="GGA10095.1"/>
    <property type="molecule type" value="Genomic_DNA"/>
</dbReference>